<dbReference type="AlphaFoldDB" id="A0A6N8J8H4"/>
<feature type="signal peptide" evidence="1">
    <location>
        <begin position="1"/>
        <end position="19"/>
    </location>
</feature>
<evidence type="ECO:0000313" key="2">
    <source>
        <dbReference type="EMBL" id="MVT41254.1"/>
    </source>
</evidence>
<protein>
    <recommendedName>
        <fullName evidence="4">Methane oxygenase PmoA</fullName>
    </recommendedName>
</protein>
<dbReference type="RefSeq" id="WP_157299862.1">
    <property type="nucleotide sequence ID" value="NZ_BAAAZB010000007.1"/>
</dbReference>
<gene>
    <name evidence="2" type="ORF">GO495_11725</name>
</gene>
<dbReference type="OrthoDB" id="2540540at2"/>
<dbReference type="EMBL" id="WRXO01000002">
    <property type="protein sequence ID" value="MVT41254.1"/>
    <property type="molecule type" value="Genomic_DNA"/>
</dbReference>
<reference evidence="2 3" key="1">
    <citation type="submission" date="2019-12" db="EMBL/GenBank/DDBJ databases">
        <title>The draft genomic sequence of strain Chitinophaga oryziterrae JCM 16595.</title>
        <authorList>
            <person name="Zhang X."/>
        </authorList>
    </citation>
    <scope>NUCLEOTIDE SEQUENCE [LARGE SCALE GENOMIC DNA]</scope>
    <source>
        <strain evidence="2 3">JCM 16595</strain>
    </source>
</reference>
<evidence type="ECO:0008006" key="4">
    <source>
        <dbReference type="Google" id="ProtNLM"/>
    </source>
</evidence>
<evidence type="ECO:0000313" key="3">
    <source>
        <dbReference type="Proteomes" id="UP000468388"/>
    </source>
</evidence>
<dbReference type="InterPro" id="IPR029475">
    <property type="entry name" value="DUF6807"/>
</dbReference>
<sequence length="414" mass="47171">MRKLTLLLTCCLAAHVLPAQTIARFVVESGKYSRTNIPVNCDVTFSESDILQLQEVKGTRRIPVAFQSGPHQISWLLDGINKPGSQRIFELIKIDPRKLAAVQQVRIPPAMLAIDSSGSLILQDHNHHLLQYNYAVVNPPAGVDTIYRRSGFIHPLWSPNGQVLTNIHPKDHWHHVGIWNPWTHTEFEGRETDFWNLQKKEGTVRFISFLSQTQGDIWCGFKALQDHIATVKGDAAKEKTALHEIWDVRAYNCGADTTRRIWDFTSTLSCASSPIEFLQYRYGGGFGFRATAEWNATNSKVLTSEGKTRINADSTRARWIKITGNTKAGILVLCAPDNYDFPQPLRVWPENTERGEIMLNYSPTKMKPWNLEYGKEYRQRYRIMVYENDITAAEAENAWQAFAYPPVVRVTALR</sequence>
<dbReference type="Proteomes" id="UP000468388">
    <property type="component" value="Unassembled WGS sequence"/>
</dbReference>
<accession>A0A6N8J8H4</accession>
<proteinExistence type="predicted"/>
<keyword evidence="3" id="KW-1185">Reference proteome</keyword>
<evidence type="ECO:0000256" key="1">
    <source>
        <dbReference type="SAM" id="SignalP"/>
    </source>
</evidence>
<keyword evidence="1" id="KW-0732">Signal</keyword>
<dbReference type="Pfam" id="PF14100">
    <property type="entry name" value="DUF6807"/>
    <property type="match status" value="1"/>
</dbReference>
<comment type="caution">
    <text evidence="2">The sequence shown here is derived from an EMBL/GenBank/DDBJ whole genome shotgun (WGS) entry which is preliminary data.</text>
</comment>
<name>A0A6N8J8H4_9BACT</name>
<organism evidence="2 3">
    <name type="scientific">Chitinophaga oryziterrae</name>
    <dbReference type="NCBI Taxonomy" id="1031224"/>
    <lineage>
        <taxon>Bacteria</taxon>
        <taxon>Pseudomonadati</taxon>
        <taxon>Bacteroidota</taxon>
        <taxon>Chitinophagia</taxon>
        <taxon>Chitinophagales</taxon>
        <taxon>Chitinophagaceae</taxon>
        <taxon>Chitinophaga</taxon>
    </lineage>
</organism>
<feature type="chain" id="PRO_5027068736" description="Methane oxygenase PmoA" evidence="1">
    <location>
        <begin position="20"/>
        <end position="414"/>
    </location>
</feature>